<proteinExistence type="inferred from homology"/>
<comment type="caution">
    <text evidence="11">The sequence shown here is derived from an EMBL/GenBank/DDBJ whole genome shotgun (WGS) entry which is preliminary data.</text>
</comment>
<dbReference type="PRINTS" id="PR00326">
    <property type="entry name" value="GTP1OBG"/>
</dbReference>
<gene>
    <name evidence="8" type="primary">era</name>
    <name evidence="11" type="ORF">FYJ51_00470</name>
</gene>
<feature type="binding site" evidence="8">
    <location>
        <begin position="57"/>
        <end position="61"/>
    </location>
    <ligand>
        <name>GTP</name>
        <dbReference type="ChEBI" id="CHEBI:37565"/>
    </ligand>
</feature>
<comment type="function">
    <text evidence="8">An essential GTPase that binds both GDP and GTP, with rapid nucleotide exchange. Plays a role in 16S rRNA processing and 30S ribosomal subunit biogenesis and possibly also in cell cycle regulation and energy metabolism.</text>
</comment>
<dbReference type="GO" id="GO:0005886">
    <property type="term" value="C:plasma membrane"/>
    <property type="evidence" value="ECO:0007669"/>
    <property type="project" value="UniProtKB-SubCell"/>
</dbReference>
<dbReference type="EMBL" id="VUMN01000001">
    <property type="protein sequence ID" value="MSS57385.1"/>
    <property type="molecule type" value="Genomic_DNA"/>
</dbReference>
<feature type="region of interest" description="G5" evidence="9">
    <location>
        <begin position="148"/>
        <end position="150"/>
    </location>
</feature>
<dbReference type="Proteomes" id="UP000461880">
    <property type="component" value="Unassembled WGS sequence"/>
</dbReference>
<dbReference type="InterPro" id="IPR009019">
    <property type="entry name" value="KH_sf_prok-type"/>
</dbReference>
<reference evidence="11 12" key="1">
    <citation type="submission" date="2019-08" db="EMBL/GenBank/DDBJ databases">
        <title>In-depth cultivation of the pig gut microbiome towards novel bacterial diversity and tailored functional studies.</title>
        <authorList>
            <person name="Wylensek D."/>
            <person name="Hitch T.C.A."/>
            <person name="Clavel T."/>
        </authorList>
    </citation>
    <scope>NUCLEOTIDE SEQUENCE [LARGE SCALE GENOMIC DNA]</scope>
    <source>
        <strain evidence="11 12">Oil+RF-744-GAM-WT-6</strain>
    </source>
</reference>
<feature type="region of interest" description="G3" evidence="9">
    <location>
        <begin position="57"/>
        <end position="60"/>
    </location>
</feature>
<dbReference type="GO" id="GO:0005829">
    <property type="term" value="C:cytosol"/>
    <property type="evidence" value="ECO:0007669"/>
    <property type="project" value="TreeGrafter"/>
</dbReference>
<evidence type="ECO:0000256" key="2">
    <source>
        <dbReference type="ARBA" id="ARBA00020484"/>
    </source>
</evidence>
<feature type="domain" description="Era-type G" evidence="10">
    <location>
        <begin position="2"/>
        <end position="169"/>
    </location>
</feature>
<dbReference type="InterPro" id="IPR004044">
    <property type="entry name" value="KH_dom_type_2"/>
</dbReference>
<keyword evidence="4 8" id="KW-0547">Nucleotide-binding</keyword>
<dbReference type="GO" id="GO:0000028">
    <property type="term" value="P:ribosomal small subunit assembly"/>
    <property type="evidence" value="ECO:0007669"/>
    <property type="project" value="TreeGrafter"/>
</dbReference>
<feature type="binding site" evidence="8">
    <location>
        <begin position="10"/>
        <end position="17"/>
    </location>
    <ligand>
        <name>GTP</name>
        <dbReference type="ChEBI" id="CHEBI:37565"/>
    </ligand>
</feature>
<dbReference type="InterPro" id="IPR030388">
    <property type="entry name" value="G_ERA_dom"/>
</dbReference>
<comment type="subcellular location">
    <subcellularLocation>
        <location evidence="8">Cytoplasm</location>
    </subcellularLocation>
    <subcellularLocation>
        <location evidence="8">Cell membrane</location>
        <topology evidence="8">Peripheral membrane protein</topology>
    </subcellularLocation>
</comment>
<dbReference type="NCBIfam" id="TIGR00231">
    <property type="entry name" value="small_GTP"/>
    <property type="match status" value="1"/>
</dbReference>
<evidence type="ECO:0000256" key="1">
    <source>
        <dbReference type="ARBA" id="ARBA00007921"/>
    </source>
</evidence>
<dbReference type="RefSeq" id="WP_154502076.1">
    <property type="nucleotide sequence ID" value="NZ_VUMN01000001.1"/>
</dbReference>
<keyword evidence="7 8" id="KW-0472">Membrane</keyword>
<dbReference type="FunFam" id="3.40.50.300:FF:000094">
    <property type="entry name" value="GTPase Era"/>
    <property type="match status" value="1"/>
</dbReference>
<dbReference type="Pfam" id="PF07650">
    <property type="entry name" value="KH_2"/>
    <property type="match status" value="1"/>
</dbReference>
<comment type="similarity">
    <text evidence="1 8 9">Belongs to the TRAFAC class TrmE-Era-EngA-EngB-Septin-like GTPase superfamily. Era GTPase family.</text>
</comment>
<dbReference type="CDD" id="cd04163">
    <property type="entry name" value="Era"/>
    <property type="match status" value="1"/>
</dbReference>
<keyword evidence="6 8" id="KW-0342">GTP-binding</keyword>
<protein>
    <recommendedName>
        <fullName evidence="2 8">GTPase Era</fullName>
    </recommendedName>
</protein>
<dbReference type="HAMAP" id="MF_00367">
    <property type="entry name" value="GTPase_Era"/>
    <property type="match status" value="1"/>
</dbReference>
<dbReference type="SUPFAM" id="SSF52540">
    <property type="entry name" value="P-loop containing nucleoside triphosphate hydrolases"/>
    <property type="match status" value="1"/>
</dbReference>
<dbReference type="Gene3D" id="3.40.50.300">
    <property type="entry name" value="P-loop containing nucleotide triphosphate hydrolases"/>
    <property type="match status" value="1"/>
</dbReference>
<feature type="binding site" evidence="8">
    <location>
        <begin position="119"/>
        <end position="122"/>
    </location>
    <ligand>
        <name>GTP</name>
        <dbReference type="ChEBI" id="CHEBI:37565"/>
    </ligand>
</feature>
<keyword evidence="5 8" id="KW-0694">RNA-binding</keyword>
<organism evidence="11 12">
    <name type="scientific">Stecheria intestinalis</name>
    <dbReference type="NCBI Taxonomy" id="2606630"/>
    <lineage>
        <taxon>Bacteria</taxon>
        <taxon>Bacillati</taxon>
        <taxon>Bacillota</taxon>
        <taxon>Erysipelotrichia</taxon>
        <taxon>Erysipelotrichales</taxon>
        <taxon>Erysipelotrichaceae</taxon>
        <taxon>Stecheria</taxon>
    </lineage>
</organism>
<dbReference type="PANTHER" id="PTHR42698">
    <property type="entry name" value="GTPASE ERA"/>
    <property type="match status" value="1"/>
</dbReference>
<dbReference type="GO" id="GO:0043024">
    <property type="term" value="F:ribosomal small subunit binding"/>
    <property type="evidence" value="ECO:0007669"/>
    <property type="project" value="TreeGrafter"/>
</dbReference>
<dbReference type="GO" id="GO:0070181">
    <property type="term" value="F:small ribosomal subunit rRNA binding"/>
    <property type="evidence" value="ECO:0007669"/>
    <property type="project" value="UniProtKB-UniRule"/>
</dbReference>
<evidence type="ECO:0000256" key="7">
    <source>
        <dbReference type="ARBA" id="ARBA00023136"/>
    </source>
</evidence>
<dbReference type="GO" id="GO:0005525">
    <property type="term" value="F:GTP binding"/>
    <property type="evidence" value="ECO:0007669"/>
    <property type="project" value="UniProtKB-UniRule"/>
</dbReference>
<dbReference type="Gene3D" id="3.30.300.20">
    <property type="match status" value="1"/>
</dbReference>
<dbReference type="SUPFAM" id="SSF54814">
    <property type="entry name" value="Prokaryotic type KH domain (KH-domain type II)"/>
    <property type="match status" value="1"/>
</dbReference>
<dbReference type="PROSITE" id="PS51713">
    <property type="entry name" value="G_ERA"/>
    <property type="match status" value="1"/>
</dbReference>
<evidence type="ECO:0000256" key="6">
    <source>
        <dbReference type="ARBA" id="ARBA00023134"/>
    </source>
</evidence>
<comment type="subunit">
    <text evidence="8">Monomer.</text>
</comment>
<evidence type="ECO:0000256" key="3">
    <source>
        <dbReference type="ARBA" id="ARBA00022517"/>
    </source>
</evidence>
<dbReference type="GO" id="GO:0003924">
    <property type="term" value="F:GTPase activity"/>
    <property type="evidence" value="ECO:0007669"/>
    <property type="project" value="UniProtKB-UniRule"/>
</dbReference>
<dbReference type="NCBIfam" id="NF000908">
    <property type="entry name" value="PRK00089.1"/>
    <property type="match status" value="1"/>
</dbReference>
<evidence type="ECO:0000256" key="4">
    <source>
        <dbReference type="ARBA" id="ARBA00022741"/>
    </source>
</evidence>
<evidence type="ECO:0000313" key="12">
    <source>
        <dbReference type="Proteomes" id="UP000461880"/>
    </source>
</evidence>
<dbReference type="AlphaFoldDB" id="A0A7X2NPW7"/>
<feature type="region of interest" description="G1" evidence="9">
    <location>
        <begin position="10"/>
        <end position="17"/>
    </location>
</feature>
<keyword evidence="8" id="KW-0963">Cytoplasm</keyword>
<dbReference type="InterPro" id="IPR005225">
    <property type="entry name" value="Small_GTP-bd"/>
</dbReference>
<evidence type="ECO:0000256" key="9">
    <source>
        <dbReference type="PROSITE-ProRule" id="PRU01050"/>
    </source>
</evidence>
<dbReference type="InterPro" id="IPR015946">
    <property type="entry name" value="KH_dom-like_a/b"/>
</dbReference>
<dbReference type="InterPro" id="IPR005662">
    <property type="entry name" value="GTPase_Era-like"/>
</dbReference>
<dbReference type="InterPro" id="IPR006073">
    <property type="entry name" value="GTP-bd"/>
</dbReference>
<sequence>MRSGFVAIAGRPNAGKSTLINALVKEKIAIVSAKPQTTRSEIRGIVNTEDAQIVFTDTPGIHKARHRLETRMNKEAANVIQGVDLIYLVIDGSVPYGPGDKYVLEMVKNTGLPVFLLLNKIDRMKKDDILNTLLSYQKQFSFAEYFPISALKQENFRELLDTTIRYLPEGDPMFPRDIVSDEPENFRIAEIIREKILLCTEQEVPHASAVVVESKTFEEGTCYVQAMILVEKEGQKAILIGKGGSMLQRIRTAAIPDISELVGCPVKLELFVRVEEEWRDRDSRISQYGYGNIDE</sequence>
<evidence type="ECO:0000313" key="11">
    <source>
        <dbReference type="EMBL" id="MSS57385.1"/>
    </source>
</evidence>
<dbReference type="Pfam" id="PF01926">
    <property type="entry name" value="MMR_HSR1"/>
    <property type="match status" value="1"/>
</dbReference>
<keyword evidence="8" id="KW-0699">rRNA-binding</keyword>
<evidence type="ECO:0000256" key="8">
    <source>
        <dbReference type="HAMAP-Rule" id="MF_00367"/>
    </source>
</evidence>
<evidence type="ECO:0000259" key="10">
    <source>
        <dbReference type="PROSITE" id="PS51713"/>
    </source>
</evidence>
<name>A0A7X2NPW7_9FIRM</name>
<feature type="region of interest" description="G4" evidence="9">
    <location>
        <begin position="119"/>
        <end position="122"/>
    </location>
</feature>
<accession>A0A7X2NPW7</accession>
<dbReference type="NCBIfam" id="TIGR00436">
    <property type="entry name" value="era"/>
    <property type="match status" value="1"/>
</dbReference>
<keyword evidence="8" id="KW-1003">Cell membrane</keyword>
<keyword evidence="3 8" id="KW-0690">Ribosome biogenesis</keyword>
<dbReference type="CDD" id="cd22534">
    <property type="entry name" value="KH-II_Era"/>
    <property type="match status" value="1"/>
</dbReference>
<dbReference type="PANTHER" id="PTHR42698:SF1">
    <property type="entry name" value="GTPASE ERA, MITOCHONDRIAL"/>
    <property type="match status" value="1"/>
</dbReference>
<dbReference type="InterPro" id="IPR027417">
    <property type="entry name" value="P-loop_NTPase"/>
</dbReference>
<feature type="region of interest" description="G2" evidence="9">
    <location>
        <begin position="36"/>
        <end position="40"/>
    </location>
</feature>
<keyword evidence="12" id="KW-1185">Reference proteome</keyword>
<evidence type="ECO:0000256" key="5">
    <source>
        <dbReference type="ARBA" id="ARBA00022884"/>
    </source>
</evidence>